<sequence length="239" mass="27175">MSSTPSSYPPMRWRTYGRHPSPPIFQVYDLPITNPYSRSPTPSDGSGDDDDDGERSRVPSDSGSDDDGDDSSSCSSAHSKHERDVDHDIGDPMRDVEHTDEKSATAAEHEAEEEKLRRKKGKQRENPPTTEEANADEENKRRRRRRRARRHHRNEEEVYSYRPILTIHQHHGFRWNQELFVPSYIKERYICSPPVSTAGSPPTHGGLPSSFSGMDYEVECVEIRVKEGEMLNGLVPSSS</sequence>
<feature type="compositionally biased region" description="Basic and acidic residues" evidence="1">
    <location>
        <begin position="79"/>
        <end position="116"/>
    </location>
</feature>
<keyword evidence="3" id="KW-1185">Reference proteome</keyword>
<evidence type="ECO:0000256" key="1">
    <source>
        <dbReference type="SAM" id="MobiDB-lite"/>
    </source>
</evidence>
<evidence type="ECO:0000313" key="3">
    <source>
        <dbReference type="Proteomes" id="UP000027195"/>
    </source>
</evidence>
<reference evidence="3" key="1">
    <citation type="journal article" date="2014" name="Proc. Natl. Acad. Sci. U.S.A.">
        <title>Extensive sampling of basidiomycete genomes demonstrates inadequacy of the white-rot/brown-rot paradigm for wood decay fungi.</title>
        <authorList>
            <person name="Riley R."/>
            <person name="Salamov A.A."/>
            <person name="Brown D.W."/>
            <person name="Nagy L.G."/>
            <person name="Floudas D."/>
            <person name="Held B.W."/>
            <person name="Levasseur A."/>
            <person name="Lombard V."/>
            <person name="Morin E."/>
            <person name="Otillar R."/>
            <person name="Lindquist E.A."/>
            <person name="Sun H."/>
            <person name="LaButti K.M."/>
            <person name="Schmutz J."/>
            <person name="Jabbour D."/>
            <person name="Luo H."/>
            <person name="Baker S.E."/>
            <person name="Pisabarro A.G."/>
            <person name="Walton J.D."/>
            <person name="Blanchette R.A."/>
            <person name="Henrissat B."/>
            <person name="Martin F."/>
            <person name="Cullen D."/>
            <person name="Hibbett D.S."/>
            <person name="Grigoriev I.V."/>
        </authorList>
    </citation>
    <scope>NUCLEOTIDE SEQUENCE [LARGE SCALE GENOMIC DNA]</scope>
    <source>
        <strain evidence="3">FD-172 SS1</strain>
    </source>
</reference>
<feature type="region of interest" description="Disordered" evidence="1">
    <location>
        <begin position="1"/>
        <end position="154"/>
    </location>
</feature>
<protein>
    <submittedName>
        <fullName evidence="2">Uncharacterized protein</fullName>
    </submittedName>
</protein>
<accession>A0A067MPK0</accession>
<dbReference type="HOGENOM" id="CLU_1245790_0_0_1"/>
<dbReference type="InParanoid" id="A0A067MPK0"/>
<dbReference type="Proteomes" id="UP000027195">
    <property type="component" value="Unassembled WGS sequence"/>
</dbReference>
<evidence type="ECO:0000313" key="2">
    <source>
        <dbReference type="EMBL" id="KDQ13516.1"/>
    </source>
</evidence>
<organism evidence="2 3">
    <name type="scientific">Botryobasidium botryosum (strain FD-172 SS1)</name>
    <dbReference type="NCBI Taxonomy" id="930990"/>
    <lineage>
        <taxon>Eukaryota</taxon>
        <taxon>Fungi</taxon>
        <taxon>Dikarya</taxon>
        <taxon>Basidiomycota</taxon>
        <taxon>Agaricomycotina</taxon>
        <taxon>Agaricomycetes</taxon>
        <taxon>Cantharellales</taxon>
        <taxon>Botryobasidiaceae</taxon>
        <taxon>Botryobasidium</taxon>
    </lineage>
</organism>
<gene>
    <name evidence="2" type="ORF">BOTBODRAFT_33531</name>
</gene>
<feature type="compositionally biased region" description="Basic residues" evidence="1">
    <location>
        <begin position="141"/>
        <end position="152"/>
    </location>
</feature>
<dbReference type="EMBL" id="KL198043">
    <property type="protein sequence ID" value="KDQ13516.1"/>
    <property type="molecule type" value="Genomic_DNA"/>
</dbReference>
<name>A0A067MPK0_BOTB1</name>
<proteinExistence type="predicted"/>
<dbReference type="AlphaFoldDB" id="A0A067MPK0"/>
<dbReference type="OrthoDB" id="3251353at2759"/>